<evidence type="ECO:0000313" key="6">
    <source>
        <dbReference type="EMBL" id="CAG8559955.1"/>
    </source>
</evidence>
<keyword evidence="4 5" id="KW-0472">Membrane</keyword>
<evidence type="ECO:0000256" key="5">
    <source>
        <dbReference type="SAM" id="Phobius"/>
    </source>
</evidence>
<evidence type="ECO:0000256" key="3">
    <source>
        <dbReference type="ARBA" id="ARBA00022989"/>
    </source>
</evidence>
<evidence type="ECO:0000256" key="1">
    <source>
        <dbReference type="ARBA" id="ARBA00004141"/>
    </source>
</evidence>
<comment type="caution">
    <text evidence="6">The sequence shown here is derived from an EMBL/GenBank/DDBJ whole genome shotgun (WGS) entry which is preliminary data.</text>
</comment>
<comment type="subcellular location">
    <subcellularLocation>
        <location evidence="1">Membrane</location>
        <topology evidence="1">Multi-pass membrane protein</topology>
    </subcellularLocation>
</comment>
<evidence type="ECO:0000313" key="7">
    <source>
        <dbReference type="Proteomes" id="UP000789572"/>
    </source>
</evidence>
<keyword evidence="2 5" id="KW-0812">Transmembrane</keyword>
<dbReference type="EMBL" id="CAJVPJ010000840">
    <property type="protein sequence ID" value="CAG8559955.1"/>
    <property type="molecule type" value="Genomic_DNA"/>
</dbReference>
<dbReference type="AlphaFoldDB" id="A0A9N9FSZ6"/>
<keyword evidence="3 5" id="KW-1133">Transmembrane helix</keyword>
<dbReference type="PANTHER" id="PTHR23507">
    <property type="entry name" value="ZGC:174356"/>
    <property type="match status" value="1"/>
</dbReference>
<dbReference type="PANTHER" id="PTHR23507:SF1">
    <property type="entry name" value="FI18259P1-RELATED"/>
    <property type="match status" value="1"/>
</dbReference>
<feature type="transmembrane region" description="Helical" evidence="5">
    <location>
        <begin position="59"/>
        <end position="77"/>
    </location>
</feature>
<proteinExistence type="predicted"/>
<feature type="transmembrane region" description="Helical" evidence="5">
    <location>
        <begin position="117"/>
        <end position="137"/>
    </location>
</feature>
<keyword evidence="7" id="KW-1185">Reference proteome</keyword>
<sequence length="188" mass="20721">MRWLKRDSSPPKETFLQTAAKDATFLSQDTLAPEPGDGFFDEFTDQDLQARKALKFDIWAVRFGFIIETISYMGYGLTPTGFGFYAIGIFQCLSAMLLPTIKSLLINLVPHSKTGEVLGATSVLEALMRILAPLLFNTLYSLTVSTVPYAVWLVIGALMGIGVVLSFCVKVKKIEKGKGLARSDDVRE</sequence>
<dbReference type="GO" id="GO:0016020">
    <property type="term" value="C:membrane"/>
    <property type="evidence" value="ECO:0007669"/>
    <property type="project" value="UniProtKB-SubCell"/>
</dbReference>
<reference evidence="6" key="1">
    <citation type="submission" date="2021-06" db="EMBL/GenBank/DDBJ databases">
        <authorList>
            <person name="Kallberg Y."/>
            <person name="Tangrot J."/>
            <person name="Rosling A."/>
        </authorList>
    </citation>
    <scope>NUCLEOTIDE SEQUENCE</scope>
    <source>
        <strain evidence="6">IA702</strain>
    </source>
</reference>
<evidence type="ECO:0000256" key="4">
    <source>
        <dbReference type="ARBA" id="ARBA00023136"/>
    </source>
</evidence>
<evidence type="ECO:0000256" key="2">
    <source>
        <dbReference type="ARBA" id="ARBA00022692"/>
    </source>
</evidence>
<organism evidence="6 7">
    <name type="scientific">Paraglomus occultum</name>
    <dbReference type="NCBI Taxonomy" id="144539"/>
    <lineage>
        <taxon>Eukaryota</taxon>
        <taxon>Fungi</taxon>
        <taxon>Fungi incertae sedis</taxon>
        <taxon>Mucoromycota</taxon>
        <taxon>Glomeromycotina</taxon>
        <taxon>Glomeromycetes</taxon>
        <taxon>Paraglomerales</taxon>
        <taxon>Paraglomeraceae</taxon>
        <taxon>Paraglomus</taxon>
    </lineage>
</organism>
<dbReference type="Proteomes" id="UP000789572">
    <property type="component" value="Unassembled WGS sequence"/>
</dbReference>
<protein>
    <submittedName>
        <fullName evidence="6">2118_t:CDS:1</fullName>
    </submittedName>
</protein>
<dbReference type="OrthoDB" id="3026777at2759"/>
<dbReference type="Gene3D" id="1.20.1250.20">
    <property type="entry name" value="MFS general substrate transporter like domains"/>
    <property type="match status" value="1"/>
</dbReference>
<feature type="transmembrane region" description="Helical" evidence="5">
    <location>
        <begin position="83"/>
        <end position="105"/>
    </location>
</feature>
<feature type="transmembrane region" description="Helical" evidence="5">
    <location>
        <begin position="149"/>
        <end position="169"/>
    </location>
</feature>
<dbReference type="SUPFAM" id="SSF103473">
    <property type="entry name" value="MFS general substrate transporter"/>
    <property type="match status" value="1"/>
</dbReference>
<gene>
    <name evidence="6" type="ORF">POCULU_LOCUS5457</name>
</gene>
<accession>A0A9N9FSZ6</accession>
<name>A0A9N9FSZ6_9GLOM</name>
<dbReference type="InterPro" id="IPR036259">
    <property type="entry name" value="MFS_trans_sf"/>
</dbReference>
<dbReference type="GO" id="GO:0022857">
    <property type="term" value="F:transmembrane transporter activity"/>
    <property type="evidence" value="ECO:0007669"/>
    <property type="project" value="TreeGrafter"/>
</dbReference>